<evidence type="ECO:0000256" key="1">
    <source>
        <dbReference type="PIRSR" id="PIRSR006487-1"/>
    </source>
</evidence>
<name>A0A8H5E015_9HYPO</name>
<dbReference type="InterPro" id="IPR029043">
    <property type="entry name" value="GcvT/YgfZ_C"/>
</dbReference>
<feature type="region of interest" description="Disordered" evidence="2">
    <location>
        <begin position="1"/>
        <end position="20"/>
    </location>
</feature>
<evidence type="ECO:0000313" key="4">
    <source>
        <dbReference type="EMBL" id="KAF5242150.1"/>
    </source>
</evidence>
<evidence type="ECO:0000256" key="2">
    <source>
        <dbReference type="SAM" id="MobiDB-lite"/>
    </source>
</evidence>
<feature type="binding site" evidence="1">
    <location>
        <position position="210"/>
    </location>
    <ligand>
        <name>substrate</name>
    </ligand>
</feature>
<dbReference type="EMBL" id="JABEVY010000214">
    <property type="protein sequence ID" value="KAF5242150.1"/>
    <property type="molecule type" value="Genomic_DNA"/>
</dbReference>
<evidence type="ECO:0000259" key="3">
    <source>
        <dbReference type="Pfam" id="PF01571"/>
    </source>
</evidence>
<gene>
    <name evidence="4" type="ORF">FANTH_8782</name>
</gene>
<protein>
    <recommendedName>
        <fullName evidence="3">GCVT N-terminal domain-containing protein</fullName>
    </recommendedName>
</protein>
<dbReference type="SUPFAM" id="SSF101790">
    <property type="entry name" value="Aminomethyltransferase beta-barrel domain"/>
    <property type="match status" value="1"/>
</dbReference>
<dbReference type="PANTHER" id="PTHR43757:SF2">
    <property type="entry name" value="AMINOMETHYLTRANSFERASE, MITOCHONDRIAL"/>
    <property type="match status" value="1"/>
</dbReference>
<dbReference type="PANTHER" id="PTHR43757">
    <property type="entry name" value="AMINOMETHYLTRANSFERASE"/>
    <property type="match status" value="1"/>
</dbReference>
<dbReference type="Pfam" id="PF01571">
    <property type="entry name" value="GCV_T"/>
    <property type="match status" value="1"/>
</dbReference>
<dbReference type="AlphaFoldDB" id="A0A8H5E015"/>
<dbReference type="InterPro" id="IPR006222">
    <property type="entry name" value="GCVT_N"/>
</dbReference>
<comment type="caution">
    <text evidence="4">The sequence shown here is derived from an EMBL/GenBank/DDBJ whole genome shotgun (WGS) entry which is preliminary data.</text>
</comment>
<organism evidence="4 5">
    <name type="scientific">Fusarium anthophilum</name>
    <dbReference type="NCBI Taxonomy" id="48485"/>
    <lineage>
        <taxon>Eukaryota</taxon>
        <taxon>Fungi</taxon>
        <taxon>Dikarya</taxon>
        <taxon>Ascomycota</taxon>
        <taxon>Pezizomycotina</taxon>
        <taxon>Sordariomycetes</taxon>
        <taxon>Hypocreomycetidae</taxon>
        <taxon>Hypocreales</taxon>
        <taxon>Nectriaceae</taxon>
        <taxon>Fusarium</taxon>
        <taxon>Fusarium fujikuroi species complex</taxon>
    </lineage>
</organism>
<dbReference type="InterPro" id="IPR028896">
    <property type="entry name" value="GcvT/YgfZ/DmdA"/>
</dbReference>
<proteinExistence type="predicted"/>
<keyword evidence="5" id="KW-1185">Reference proteome</keyword>
<sequence length="451" mass="50469">MSEPNAAIPASDGEQKAVPVAPNVPVDPSVNIWSRFITTFEASEFTDWIDESLSWKKTCYIGDWSPLLKMRVRGPDSKAFFEYLSTNHWPNLQPNQAKHAIFCRDNGTIIGEGVLMMLGHDDFIFTSVPGVTWAVYQFHHGNRKFNATVDIVSDDWYLFQIQGPSSVAVMEAATKSSITDLKFMHSRKMSIDGHSFLCLRGGVSGEQGFELWGPAEESHAVYRAILSHGSEFGIRQLGYRAKAVNHAEGAFPTPWLDFLPSFHGDDLDLVEYRQFLQTSGLASPALLHVGVSGNYSSHPSAHHRTPFDLGWGWLVNFDHDFIGKETLSEIASDPPNALVTLEWNSKDVTDVYASLFCNETLDFMEMPRDRGGVTGSGVYDDGRLIGCAVSRCYSYWFKKMISLCIIEMKYSTPGTEVMVKWGNNGSLQKMIRAVVKPAPYKEDQRKKPLVE</sequence>
<accession>A0A8H5E015</accession>
<evidence type="ECO:0000313" key="5">
    <source>
        <dbReference type="Proteomes" id="UP000573603"/>
    </source>
</evidence>
<dbReference type="InterPro" id="IPR027266">
    <property type="entry name" value="TrmE/GcvT-like"/>
</dbReference>
<dbReference type="Proteomes" id="UP000573603">
    <property type="component" value="Unassembled WGS sequence"/>
</dbReference>
<reference evidence="4 5" key="1">
    <citation type="journal article" date="2020" name="BMC Genomics">
        <title>Correction to: Identification and distribution of gene clusters required for synthesis of sphingolipid metabolism inhibitors in diverse species of the filamentous fungus Fusarium.</title>
        <authorList>
            <person name="Kim H.S."/>
            <person name="Lohmar J.M."/>
            <person name="Busman M."/>
            <person name="Brown D.W."/>
            <person name="Naumann T.A."/>
            <person name="Divon H.H."/>
            <person name="Lysoe E."/>
            <person name="Uhlig S."/>
            <person name="Proctor R.H."/>
        </authorList>
    </citation>
    <scope>NUCLEOTIDE SEQUENCE [LARGE SCALE GENOMIC DNA]</scope>
    <source>
        <strain evidence="4 5">NRRL 25214</strain>
    </source>
</reference>
<dbReference type="PIRSF" id="PIRSF006487">
    <property type="entry name" value="GcvT"/>
    <property type="match status" value="1"/>
</dbReference>
<feature type="domain" description="GCVT N-terminal" evidence="3">
    <location>
        <begin position="43"/>
        <end position="253"/>
    </location>
</feature>
<dbReference type="SUPFAM" id="SSF103025">
    <property type="entry name" value="Folate-binding domain"/>
    <property type="match status" value="1"/>
</dbReference>
<dbReference type="Gene3D" id="3.30.1360.120">
    <property type="entry name" value="Probable tRNA modification gtpase trme, domain 1"/>
    <property type="match status" value="1"/>
</dbReference>